<keyword evidence="2" id="KW-0808">Transferase</keyword>
<proteinExistence type="inferred from homology"/>
<keyword evidence="5" id="KW-1185">Reference proteome</keyword>
<accession>A0A2C6WMR7</accession>
<reference evidence="2" key="3">
    <citation type="submission" date="2017-10" db="EMBL/GenBank/DDBJ databases">
        <authorList>
            <person name="Vrbovska V."/>
            <person name="Kovarovic V."/>
            <person name="Indrakova A."/>
        </authorList>
    </citation>
    <scope>NUCLEOTIDE SEQUENCE</scope>
    <source>
        <strain evidence="2">CCM 8730</strain>
    </source>
</reference>
<dbReference type="EMBL" id="CP093217">
    <property type="protein sequence ID" value="UQW81919.1"/>
    <property type="molecule type" value="Genomic_DNA"/>
</dbReference>
<dbReference type="OrthoDB" id="9795247at2"/>
<dbReference type="PANTHER" id="PTHR18964:SF165">
    <property type="entry name" value="BETA-GLUCOSIDE KINASE"/>
    <property type="match status" value="1"/>
</dbReference>
<name>A0A2C6WMR7_9STAP</name>
<comment type="similarity">
    <text evidence="1">Belongs to the ROK (NagC/XylR) family.</text>
</comment>
<dbReference type="Proteomes" id="UP000223828">
    <property type="component" value="Unassembled WGS sequence"/>
</dbReference>
<protein>
    <submittedName>
        <fullName evidence="2">N-acetylmannosamine kinase</fullName>
    </submittedName>
    <submittedName>
        <fullName evidence="3">ROK family protein</fullName>
    </submittedName>
</protein>
<dbReference type="RefSeq" id="WP_099090271.1">
    <property type="nucleotide sequence ID" value="NZ_CP093217.1"/>
</dbReference>
<dbReference type="Pfam" id="PF00480">
    <property type="entry name" value="ROK"/>
    <property type="match status" value="1"/>
</dbReference>
<dbReference type="InterPro" id="IPR000600">
    <property type="entry name" value="ROK"/>
</dbReference>
<sequence length="290" mass="32313">MKDFKIAIDIGGTDIKAAVLDDKLNFVDYQKIATPNNINEFIVDKVYALVEHFQMKYNLYPLYVGISSAGIIDEQNGIVAYSGPTIPNFKGTHFPKLLAPLNAHVKVFNDVNAALLGELQHHPYSADNIFCLTLGTGIGGAFYNKHTQLYNGERNRANEIGYLLYKTSDQCTFEQRSSTNALKSLMKSKSFPYHNDVPMLFELAEQQDELALDILNQWSFNVAEGIAQIQIIYDPGLILIGGGISSQGQNLLNYIIPKIPFFLPPEYGHADIQTTQTKNHASLFGVVTQF</sequence>
<dbReference type="GO" id="GO:0016301">
    <property type="term" value="F:kinase activity"/>
    <property type="evidence" value="ECO:0007669"/>
    <property type="project" value="UniProtKB-KW"/>
</dbReference>
<keyword evidence="2" id="KW-0418">Kinase</keyword>
<evidence type="ECO:0000313" key="2">
    <source>
        <dbReference type="EMBL" id="PHK49659.1"/>
    </source>
</evidence>
<evidence type="ECO:0000313" key="5">
    <source>
        <dbReference type="Proteomes" id="UP001056588"/>
    </source>
</evidence>
<gene>
    <name evidence="2" type="ORF">BTJ66_07105</name>
    <name evidence="3" type="ORF">MNY58_02040</name>
</gene>
<dbReference type="Proteomes" id="UP001056588">
    <property type="component" value="Chromosome"/>
</dbReference>
<reference evidence="3" key="4">
    <citation type="submission" date="2022-03" db="EMBL/GenBank/DDBJ databases">
        <title>Complete Genome Sequence of Staphylococcus edaphicus strain CCM 8731.</title>
        <authorList>
            <person name="Rimmer C.O."/>
            <person name="Thomas J.C."/>
        </authorList>
    </citation>
    <scope>NUCLEOTIDE SEQUENCE</scope>
    <source>
        <strain evidence="3">CCM 8731</strain>
    </source>
</reference>
<evidence type="ECO:0000313" key="3">
    <source>
        <dbReference type="EMBL" id="UQW81919.1"/>
    </source>
</evidence>
<organism evidence="2 4">
    <name type="scientific">Staphylococcus edaphicus</name>
    <dbReference type="NCBI Taxonomy" id="1955013"/>
    <lineage>
        <taxon>Bacteria</taxon>
        <taxon>Bacillati</taxon>
        <taxon>Bacillota</taxon>
        <taxon>Bacilli</taxon>
        <taxon>Bacillales</taxon>
        <taxon>Staphylococcaceae</taxon>
        <taxon>Staphylococcus</taxon>
    </lineage>
</organism>
<evidence type="ECO:0000313" key="4">
    <source>
        <dbReference type="Proteomes" id="UP000223828"/>
    </source>
</evidence>
<dbReference type="SUPFAM" id="SSF53067">
    <property type="entry name" value="Actin-like ATPase domain"/>
    <property type="match status" value="1"/>
</dbReference>
<dbReference type="Gene3D" id="3.30.420.40">
    <property type="match status" value="2"/>
</dbReference>
<dbReference type="EMBL" id="MRZN01000009">
    <property type="protein sequence ID" value="PHK49659.1"/>
    <property type="molecule type" value="Genomic_DNA"/>
</dbReference>
<reference evidence="4" key="2">
    <citation type="submission" date="2017-10" db="EMBL/GenBank/DDBJ databases">
        <title>Staphylococcus edaphicus sp. nov., isolated in Antarctica, harbouring mecC gene and genomic islands essential in adaptation to extreme environment.</title>
        <authorList>
            <person name="Pantucek R."/>
            <person name="Sedlacek I."/>
            <person name="Indrakova A."/>
            <person name="Vrbovska V."/>
            <person name="Maslanova I."/>
            <person name="Kovarovic V."/>
            <person name="Svec P."/>
            <person name="Kralova S."/>
            <person name="Kristofova L."/>
            <person name="Keklakova J."/>
            <person name="Petras P."/>
            <person name="Doskar J."/>
        </authorList>
    </citation>
    <scope>NUCLEOTIDE SEQUENCE [LARGE SCALE GENOMIC DNA]</scope>
    <source>
        <strain evidence="4">CCM 5085</strain>
    </source>
</reference>
<dbReference type="AlphaFoldDB" id="A0A2C6WMR7"/>
<dbReference type="PANTHER" id="PTHR18964">
    <property type="entry name" value="ROK (REPRESSOR, ORF, KINASE) FAMILY"/>
    <property type="match status" value="1"/>
</dbReference>
<dbReference type="InterPro" id="IPR043129">
    <property type="entry name" value="ATPase_NBD"/>
</dbReference>
<reference evidence="2" key="1">
    <citation type="journal article" date="2017" name="Appl. Environ. Microbiol.">
        <title>Staphylococcus edaphicus sp. nov., isolated in Antarctica, harbours mecC gene and genomic islands with suspected role in adaptation to extreme environment.</title>
        <authorList>
            <person name="Pantucek R."/>
            <person name="Sedlacek I."/>
            <person name="Indrakova A."/>
            <person name="Vrbovska V."/>
            <person name="Maslanova I."/>
            <person name="Kovarovic V."/>
            <person name="Svec P."/>
            <person name="Kralova S."/>
            <person name="Kristofova L."/>
            <person name="Keklakova J."/>
            <person name="Petras P."/>
            <person name="Doskar J."/>
        </authorList>
    </citation>
    <scope>NUCLEOTIDE SEQUENCE</scope>
    <source>
        <strain evidence="2">CCM 8730</strain>
    </source>
</reference>
<evidence type="ECO:0000256" key="1">
    <source>
        <dbReference type="ARBA" id="ARBA00006479"/>
    </source>
</evidence>